<dbReference type="Proteomes" id="UP000235803">
    <property type="component" value="Unassembled WGS sequence"/>
</dbReference>
<dbReference type="PANTHER" id="PTHR30136">
    <property type="entry name" value="HELIX-TURN-HELIX TRANSCRIPTIONAL REGULATOR, ICLR FAMILY"/>
    <property type="match status" value="1"/>
</dbReference>
<evidence type="ECO:0000313" key="6">
    <source>
        <dbReference type="EMBL" id="PMR76529.1"/>
    </source>
</evidence>
<dbReference type="EMBL" id="PNRF01000012">
    <property type="protein sequence ID" value="PMR76529.1"/>
    <property type="molecule type" value="Genomic_DNA"/>
</dbReference>
<evidence type="ECO:0000256" key="2">
    <source>
        <dbReference type="ARBA" id="ARBA00023125"/>
    </source>
</evidence>
<dbReference type="InterPro" id="IPR029016">
    <property type="entry name" value="GAF-like_dom_sf"/>
</dbReference>
<dbReference type="Gene3D" id="1.10.10.10">
    <property type="entry name" value="Winged helix-like DNA-binding domain superfamily/Winged helix DNA-binding domain"/>
    <property type="match status" value="1"/>
</dbReference>
<dbReference type="SUPFAM" id="SSF55781">
    <property type="entry name" value="GAF domain-like"/>
    <property type="match status" value="1"/>
</dbReference>
<keyword evidence="7" id="KW-1185">Reference proteome</keyword>
<dbReference type="InterPro" id="IPR014757">
    <property type="entry name" value="Tscrpt_reg_IclR_C"/>
</dbReference>
<feature type="domain" description="IclR-ED" evidence="5">
    <location>
        <begin position="74"/>
        <end position="257"/>
    </location>
</feature>
<protein>
    <submittedName>
        <fullName evidence="6">IclR family transcriptional regulator</fullName>
    </submittedName>
</protein>
<dbReference type="GO" id="GO:0045892">
    <property type="term" value="P:negative regulation of DNA-templated transcription"/>
    <property type="evidence" value="ECO:0007669"/>
    <property type="project" value="TreeGrafter"/>
</dbReference>
<proteinExistence type="predicted"/>
<dbReference type="GO" id="GO:0003700">
    <property type="term" value="F:DNA-binding transcription factor activity"/>
    <property type="evidence" value="ECO:0007669"/>
    <property type="project" value="TreeGrafter"/>
</dbReference>
<dbReference type="Gene3D" id="3.30.450.40">
    <property type="match status" value="1"/>
</dbReference>
<keyword evidence="1" id="KW-0805">Transcription regulation</keyword>
<dbReference type="SMART" id="SM00346">
    <property type="entry name" value="HTH_ICLR"/>
    <property type="match status" value="1"/>
</dbReference>
<evidence type="ECO:0000256" key="3">
    <source>
        <dbReference type="ARBA" id="ARBA00023163"/>
    </source>
</evidence>
<dbReference type="InterPro" id="IPR036390">
    <property type="entry name" value="WH_DNA-bd_sf"/>
</dbReference>
<dbReference type="Pfam" id="PF01614">
    <property type="entry name" value="IclR_C"/>
    <property type="match status" value="1"/>
</dbReference>
<organism evidence="6 7">
    <name type="scientific">Billgrantia endophytica</name>
    <dbReference type="NCBI Taxonomy" id="2033802"/>
    <lineage>
        <taxon>Bacteria</taxon>
        <taxon>Pseudomonadati</taxon>
        <taxon>Pseudomonadota</taxon>
        <taxon>Gammaproteobacteria</taxon>
        <taxon>Oceanospirillales</taxon>
        <taxon>Halomonadaceae</taxon>
        <taxon>Billgrantia</taxon>
    </lineage>
</organism>
<keyword evidence="2" id="KW-0238">DNA-binding</keyword>
<evidence type="ECO:0000259" key="4">
    <source>
        <dbReference type="PROSITE" id="PS51077"/>
    </source>
</evidence>
<dbReference type="OrthoDB" id="31778at2"/>
<reference evidence="6 7" key="1">
    <citation type="submission" date="2018-01" db="EMBL/GenBank/DDBJ databases">
        <title>Halomonas endophytica sp. nov., isolated from storage liquid in the stems of Populus euphratica.</title>
        <authorList>
            <person name="Chen C."/>
        </authorList>
    </citation>
    <scope>NUCLEOTIDE SEQUENCE [LARGE SCALE GENOMIC DNA]</scope>
    <source>
        <strain evidence="6 7">MC28</strain>
    </source>
</reference>
<keyword evidence="3" id="KW-0804">Transcription</keyword>
<dbReference type="InterPro" id="IPR005471">
    <property type="entry name" value="Tscrpt_reg_IclR_N"/>
</dbReference>
<evidence type="ECO:0000256" key="1">
    <source>
        <dbReference type="ARBA" id="ARBA00023015"/>
    </source>
</evidence>
<dbReference type="PANTHER" id="PTHR30136:SF35">
    <property type="entry name" value="HTH-TYPE TRANSCRIPTIONAL REGULATOR RV1719"/>
    <property type="match status" value="1"/>
</dbReference>
<dbReference type="RefSeq" id="WP_102652433.1">
    <property type="nucleotide sequence ID" value="NZ_PNRF01000012.1"/>
</dbReference>
<dbReference type="PROSITE" id="PS51078">
    <property type="entry name" value="ICLR_ED"/>
    <property type="match status" value="1"/>
</dbReference>
<feature type="domain" description="HTH iclR-type" evidence="4">
    <location>
        <begin position="10"/>
        <end position="73"/>
    </location>
</feature>
<gene>
    <name evidence="6" type="ORF">C1H69_05670</name>
</gene>
<evidence type="ECO:0000259" key="5">
    <source>
        <dbReference type="PROSITE" id="PS51078"/>
    </source>
</evidence>
<dbReference type="PROSITE" id="PS51077">
    <property type="entry name" value="HTH_ICLR"/>
    <property type="match status" value="1"/>
</dbReference>
<sequence length="272" mass="29493">MTNHTPKSGAQLLDRAVLLLDLVAGGSREGMTLKALCEQAELNKATCHRILNSLAEHGMLDKDPDGRRYRLGTKLLVLGAKAANGPGLRSLCQPALTRLCQESGETTMLMARDRDDSVCIDRHDGSFLLQTLTGSIGGYVPLGVGPGSLSMLAFMAADEREEVLERNWPRIAAYPALTRDKLRRLIDETISQGYALDRGELVPGVAGIAVPIRVAETGPVASLGFTILSARLSSEMIERYVQALRDEVASIEPHLNPLDRRLTSPERILGQS</sequence>
<evidence type="ECO:0000313" key="7">
    <source>
        <dbReference type="Proteomes" id="UP000235803"/>
    </source>
</evidence>
<comment type="caution">
    <text evidence="6">The sequence shown here is derived from an EMBL/GenBank/DDBJ whole genome shotgun (WGS) entry which is preliminary data.</text>
</comment>
<dbReference type="InterPro" id="IPR050707">
    <property type="entry name" value="HTH_MetabolicPath_Reg"/>
</dbReference>
<dbReference type="GO" id="GO:0003677">
    <property type="term" value="F:DNA binding"/>
    <property type="evidence" value="ECO:0007669"/>
    <property type="project" value="UniProtKB-KW"/>
</dbReference>
<dbReference type="AlphaFoldDB" id="A0A2N7U7Y0"/>
<dbReference type="Pfam" id="PF09339">
    <property type="entry name" value="HTH_IclR"/>
    <property type="match status" value="1"/>
</dbReference>
<name>A0A2N7U7Y0_9GAMM</name>
<dbReference type="SUPFAM" id="SSF46785">
    <property type="entry name" value="Winged helix' DNA-binding domain"/>
    <property type="match status" value="1"/>
</dbReference>
<dbReference type="InterPro" id="IPR036388">
    <property type="entry name" value="WH-like_DNA-bd_sf"/>
</dbReference>
<accession>A0A2N7U7Y0</accession>